<organism evidence="1 2">
    <name type="scientific">Nephila pilipes</name>
    <name type="common">Giant wood spider</name>
    <name type="synonym">Nephila maculata</name>
    <dbReference type="NCBI Taxonomy" id="299642"/>
    <lineage>
        <taxon>Eukaryota</taxon>
        <taxon>Metazoa</taxon>
        <taxon>Ecdysozoa</taxon>
        <taxon>Arthropoda</taxon>
        <taxon>Chelicerata</taxon>
        <taxon>Arachnida</taxon>
        <taxon>Araneae</taxon>
        <taxon>Araneomorphae</taxon>
        <taxon>Entelegynae</taxon>
        <taxon>Araneoidea</taxon>
        <taxon>Nephilidae</taxon>
        <taxon>Nephila</taxon>
    </lineage>
</organism>
<name>A0A8X6QQY1_NEPPI</name>
<keyword evidence="2" id="KW-1185">Reference proteome</keyword>
<dbReference type="Gene3D" id="3.10.10.10">
    <property type="entry name" value="HIV Type 1 Reverse Transcriptase, subunit A, domain 1"/>
    <property type="match status" value="1"/>
</dbReference>
<accession>A0A8X6QQY1</accession>
<dbReference type="SUPFAM" id="SSF56672">
    <property type="entry name" value="DNA/RNA polymerases"/>
    <property type="match status" value="1"/>
</dbReference>
<evidence type="ECO:0000313" key="1">
    <source>
        <dbReference type="EMBL" id="GFU38096.1"/>
    </source>
</evidence>
<dbReference type="InterPro" id="IPR043502">
    <property type="entry name" value="DNA/RNA_pol_sf"/>
</dbReference>
<comment type="caution">
    <text evidence="1">The sequence shown here is derived from an EMBL/GenBank/DDBJ whole genome shotgun (WGS) entry which is preliminary data.</text>
</comment>
<proteinExistence type="predicted"/>
<dbReference type="Proteomes" id="UP000887013">
    <property type="component" value="Unassembled WGS sequence"/>
</dbReference>
<gene>
    <name evidence="1" type="primary">pol_3356</name>
    <name evidence="1" type="ORF">NPIL_383411</name>
</gene>
<protein>
    <submittedName>
        <fullName evidence="1">Retrovirus-related Pol polyprotein from transposon opus</fullName>
    </submittedName>
</protein>
<dbReference type="GO" id="GO:0071897">
    <property type="term" value="P:DNA biosynthetic process"/>
    <property type="evidence" value="ECO:0007669"/>
    <property type="project" value="UniProtKB-ARBA"/>
</dbReference>
<dbReference type="EMBL" id="BMAW01084327">
    <property type="protein sequence ID" value="GFU38096.1"/>
    <property type="molecule type" value="Genomic_DNA"/>
</dbReference>
<reference evidence="1" key="1">
    <citation type="submission" date="2020-08" db="EMBL/GenBank/DDBJ databases">
        <title>Multicomponent nature underlies the extraordinary mechanical properties of spider dragline silk.</title>
        <authorList>
            <person name="Kono N."/>
            <person name="Nakamura H."/>
            <person name="Mori M."/>
            <person name="Yoshida Y."/>
            <person name="Ohtoshi R."/>
            <person name="Malay A.D."/>
            <person name="Moran D.A.P."/>
            <person name="Tomita M."/>
            <person name="Numata K."/>
            <person name="Arakawa K."/>
        </authorList>
    </citation>
    <scope>NUCLEOTIDE SEQUENCE</scope>
</reference>
<evidence type="ECO:0000313" key="2">
    <source>
        <dbReference type="Proteomes" id="UP000887013"/>
    </source>
</evidence>
<sequence>MVLKKGTLEWTVVEEFHALNAQTAKKRYPNICIADLSSELHGGKGFSYTHAIKAYHKIPINPGDTRKTATFLLLGLF</sequence>
<dbReference type="InterPro" id="IPR043128">
    <property type="entry name" value="Rev_trsase/Diguanyl_cyclase"/>
</dbReference>
<dbReference type="AlphaFoldDB" id="A0A8X6QQY1"/>
<dbReference type="Gene3D" id="3.30.70.270">
    <property type="match status" value="1"/>
</dbReference>